<proteinExistence type="inferred from homology"/>
<dbReference type="Proteomes" id="UP000838878">
    <property type="component" value="Chromosome 5"/>
</dbReference>
<dbReference type="InterPro" id="IPR050430">
    <property type="entry name" value="Peptidase_S1"/>
</dbReference>
<dbReference type="SMART" id="SM00020">
    <property type="entry name" value="Tryp_SPc"/>
    <property type="match status" value="2"/>
</dbReference>
<reference evidence="7" key="1">
    <citation type="submission" date="2021-12" db="EMBL/GenBank/DDBJ databases">
        <authorList>
            <person name="Martin H S."/>
        </authorList>
    </citation>
    <scope>NUCLEOTIDE SEQUENCE</scope>
</reference>
<evidence type="ECO:0000256" key="4">
    <source>
        <dbReference type="ARBA" id="ARBA00022825"/>
    </source>
</evidence>
<dbReference type="PROSITE" id="PS00134">
    <property type="entry name" value="TRYPSIN_HIS"/>
    <property type="match status" value="2"/>
</dbReference>
<evidence type="ECO:0000256" key="1">
    <source>
        <dbReference type="ARBA" id="ARBA00007664"/>
    </source>
</evidence>
<keyword evidence="3" id="KW-0378">Hydrolase</keyword>
<dbReference type="Gene3D" id="2.40.10.10">
    <property type="entry name" value="Trypsin-like serine proteases"/>
    <property type="match status" value="2"/>
</dbReference>
<protein>
    <recommendedName>
        <fullName evidence="6">Peptidase S1 domain-containing protein</fullName>
    </recommendedName>
</protein>
<dbReference type="GO" id="GO:0004252">
    <property type="term" value="F:serine-type endopeptidase activity"/>
    <property type="evidence" value="ECO:0007669"/>
    <property type="project" value="InterPro"/>
</dbReference>
<sequence>MGESSRNWTNVLKNLEKRIIGGETTTKKLYPYYVQIFNYGGLCGGTILTSKAVLTAAHCFDHNKNLAEMQIFANPRFLFDLQAISHQVWDFEIHQSYGNPSLFANDIAIVLIHDEFEFGPWVQKAILVNTNVWMKENLTFIVTGWGETQYGEGLVNKDFKWTHLKYTSKEKCMAENHIKLGPDMFCLHGDGKRDSCRGDSGGGVLWNGKLIERHHCLDYLRRLYEIESKIIGGRPAEIGKFSYAVLFFNHESLCAGSVLNSYSVLTAAHCFDENMDKDIMYIQRSKYIRDKNAEIFRVLSFVIHEKFNSVITFYADIALIFVKDPIKFGRDKQKALLVNNNKWMKSTNKAIFGIGWGWTNNTGSLSNIGLLRTNLRFVPKRKCEDLHRIKLTRDMFCLYGDGIRDTCKGDSGGGVIWNE</sequence>
<feature type="non-terminal residue" evidence="7">
    <location>
        <position position="419"/>
    </location>
</feature>
<dbReference type="InterPro" id="IPR018114">
    <property type="entry name" value="TRYPSIN_HIS"/>
</dbReference>
<gene>
    <name evidence="7" type="ORF">BINO364_LOCUS11569</name>
</gene>
<evidence type="ECO:0000256" key="2">
    <source>
        <dbReference type="ARBA" id="ARBA00022670"/>
    </source>
</evidence>
<dbReference type="OrthoDB" id="546450at2759"/>
<dbReference type="PROSITE" id="PS50240">
    <property type="entry name" value="TRYPSIN_DOM"/>
    <property type="match status" value="1"/>
</dbReference>
<dbReference type="InterPro" id="IPR001314">
    <property type="entry name" value="Peptidase_S1A"/>
</dbReference>
<organism evidence="7 8">
    <name type="scientific">Brenthis ino</name>
    <name type="common">lesser marbled fritillary</name>
    <dbReference type="NCBI Taxonomy" id="405034"/>
    <lineage>
        <taxon>Eukaryota</taxon>
        <taxon>Metazoa</taxon>
        <taxon>Ecdysozoa</taxon>
        <taxon>Arthropoda</taxon>
        <taxon>Hexapoda</taxon>
        <taxon>Insecta</taxon>
        <taxon>Pterygota</taxon>
        <taxon>Neoptera</taxon>
        <taxon>Endopterygota</taxon>
        <taxon>Lepidoptera</taxon>
        <taxon>Glossata</taxon>
        <taxon>Ditrysia</taxon>
        <taxon>Papilionoidea</taxon>
        <taxon>Nymphalidae</taxon>
        <taxon>Heliconiinae</taxon>
        <taxon>Argynnini</taxon>
        <taxon>Brenthis</taxon>
    </lineage>
</organism>
<dbReference type="EMBL" id="OV170225">
    <property type="protein sequence ID" value="CAH0726050.1"/>
    <property type="molecule type" value="Genomic_DNA"/>
</dbReference>
<accession>A0A8J9VGP2</accession>
<keyword evidence="8" id="KW-1185">Reference proteome</keyword>
<evidence type="ECO:0000259" key="6">
    <source>
        <dbReference type="PROSITE" id="PS50240"/>
    </source>
</evidence>
<evidence type="ECO:0000256" key="3">
    <source>
        <dbReference type="ARBA" id="ARBA00022801"/>
    </source>
</evidence>
<keyword evidence="4" id="KW-0720">Serine protease</keyword>
<dbReference type="GO" id="GO:0006508">
    <property type="term" value="P:proteolysis"/>
    <property type="evidence" value="ECO:0007669"/>
    <property type="project" value="UniProtKB-KW"/>
</dbReference>
<dbReference type="PANTHER" id="PTHR24276">
    <property type="entry name" value="POLYSERASE-RELATED"/>
    <property type="match status" value="1"/>
</dbReference>
<evidence type="ECO:0000313" key="7">
    <source>
        <dbReference type="EMBL" id="CAH0726050.1"/>
    </source>
</evidence>
<keyword evidence="2" id="KW-0645">Protease</keyword>
<evidence type="ECO:0000256" key="5">
    <source>
        <dbReference type="ARBA" id="ARBA00023157"/>
    </source>
</evidence>
<dbReference type="PANTHER" id="PTHR24276:SF91">
    <property type="entry name" value="AT26814P-RELATED"/>
    <property type="match status" value="1"/>
</dbReference>
<dbReference type="Pfam" id="PF00089">
    <property type="entry name" value="Trypsin"/>
    <property type="match status" value="2"/>
</dbReference>
<comment type="similarity">
    <text evidence="1">Belongs to the peptidase S1 family.</text>
</comment>
<dbReference type="InterPro" id="IPR009003">
    <property type="entry name" value="Peptidase_S1_PA"/>
</dbReference>
<evidence type="ECO:0000313" key="8">
    <source>
        <dbReference type="Proteomes" id="UP000838878"/>
    </source>
</evidence>
<keyword evidence="5" id="KW-1015">Disulfide bond</keyword>
<dbReference type="SUPFAM" id="SSF50494">
    <property type="entry name" value="Trypsin-like serine proteases"/>
    <property type="match status" value="2"/>
</dbReference>
<dbReference type="AlphaFoldDB" id="A0A8J9VGP2"/>
<dbReference type="PRINTS" id="PR00722">
    <property type="entry name" value="CHYMOTRYPSIN"/>
</dbReference>
<dbReference type="CDD" id="cd00190">
    <property type="entry name" value="Tryp_SPc"/>
    <property type="match status" value="1"/>
</dbReference>
<dbReference type="InterPro" id="IPR001254">
    <property type="entry name" value="Trypsin_dom"/>
</dbReference>
<feature type="domain" description="Peptidase S1" evidence="6">
    <location>
        <begin position="19"/>
        <end position="280"/>
    </location>
</feature>
<dbReference type="InterPro" id="IPR043504">
    <property type="entry name" value="Peptidase_S1_PA_chymotrypsin"/>
</dbReference>
<name>A0A8J9VGP2_9NEOP</name>